<comment type="cofactor">
    <cofactor evidence="1">
        <name>Mg(2+)</name>
        <dbReference type="ChEBI" id="CHEBI:18420"/>
    </cofactor>
</comment>
<dbReference type="PRINTS" id="PR00502">
    <property type="entry name" value="NUDIXFAMILY"/>
</dbReference>
<dbReference type="Pfam" id="PF00293">
    <property type="entry name" value="NUDIX"/>
    <property type="match status" value="1"/>
</dbReference>
<evidence type="ECO:0000259" key="6">
    <source>
        <dbReference type="PROSITE" id="PS51462"/>
    </source>
</evidence>
<reference evidence="8" key="1">
    <citation type="submission" date="2016-06" db="EMBL/GenBank/DDBJ databases">
        <authorList>
            <person name="Varghese N."/>
            <person name="Submissions Spin"/>
        </authorList>
    </citation>
    <scope>NUCLEOTIDE SEQUENCE [LARGE SCALE GENOMIC DNA]</scope>
    <source>
        <strain evidence="8">DSM 44875</strain>
    </source>
</reference>
<organism evidence="7 8">
    <name type="scientific">Micromonospora coriariae</name>
    <dbReference type="NCBI Taxonomy" id="285665"/>
    <lineage>
        <taxon>Bacteria</taxon>
        <taxon>Bacillati</taxon>
        <taxon>Actinomycetota</taxon>
        <taxon>Actinomycetes</taxon>
        <taxon>Micromonosporales</taxon>
        <taxon>Micromonosporaceae</taxon>
        <taxon>Micromonospora</taxon>
    </lineage>
</organism>
<keyword evidence="4" id="KW-0460">Magnesium</keyword>
<evidence type="ECO:0000256" key="2">
    <source>
        <dbReference type="ARBA" id="ARBA00005582"/>
    </source>
</evidence>
<comment type="similarity">
    <text evidence="2 5">Belongs to the Nudix hydrolase family.</text>
</comment>
<dbReference type="SUPFAM" id="SSF55811">
    <property type="entry name" value="Nudix"/>
    <property type="match status" value="1"/>
</dbReference>
<dbReference type="InterPro" id="IPR015797">
    <property type="entry name" value="NUDIX_hydrolase-like_dom_sf"/>
</dbReference>
<gene>
    <name evidence="7" type="ORF">GA0070607_6235</name>
</gene>
<protein>
    <submittedName>
        <fullName evidence="7">ADP-ribose pyrophosphatase YjhB, NUDIX family</fullName>
    </submittedName>
</protein>
<evidence type="ECO:0000256" key="4">
    <source>
        <dbReference type="ARBA" id="ARBA00022842"/>
    </source>
</evidence>
<dbReference type="InterPro" id="IPR020084">
    <property type="entry name" value="NUDIX_hydrolase_CS"/>
</dbReference>
<dbReference type="InterPro" id="IPR020476">
    <property type="entry name" value="Nudix_hydrolase"/>
</dbReference>
<keyword evidence="8" id="KW-1185">Reference proteome</keyword>
<dbReference type="InterPro" id="IPR000086">
    <property type="entry name" value="NUDIX_hydrolase_dom"/>
</dbReference>
<dbReference type="PROSITE" id="PS00893">
    <property type="entry name" value="NUDIX_BOX"/>
    <property type="match status" value="1"/>
</dbReference>
<dbReference type="Gene3D" id="3.90.79.10">
    <property type="entry name" value="Nucleoside Triphosphate Pyrophosphohydrolase"/>
    <property type="match status" value="1"/>
</dbReference>
<dbReference type="CDD" id="cd04685">
    <property type="entry name" value="NUDIX_Hydrolase"/>
    <property type="match status" value="1"/>
</dbReference>
<proteinExistence type="inferred from homology"/>
<feature type="domain" description="Nudix hydrolase" evidence="6">
    <location>
        <begin position="11"/>
        <end position="155"/>
    </location>
</feature>
<sequence length="171" mass="19597">MIELPGDLPILERRAVRVVVVDHADRVLLFHTRDPDRPARGTWWELPGGGMDPGETYHDTAVRELREETGIAVTADQVGAPTWRRRATFPHRQLRHVQDEVVVAVRLDGPGPDVDETDRLDYELEDYFGFRWWPLPEVVASSARFYPGQLPRLITPFLAGEEIDEPFELFS</sequence>
<dbReference type="PANTHER" id="PTHR43046">
    <property type="entry name" value="GDP-MANNOSE MANNOSYL HYDROLASE"/>
    <property type="match status" value="1"/>
</dbReference>
<dbReference type="RefSeq" id="WP_172899135.1">
    <property type="nucleotide sequence ID" value="NZ_LT607412.1"/>
</dbReference>
<evidence type="ECO:0000256" key="5">
    <source>
        <dbReference type="RuleBase" id="RU003476"/>
    </source>
</evidence>
<dbReference type="PROSITE" id="PS51462">
    <property type="entry name" value="NUDIX"/>
    <property type="match status" value="1"/>
</dbReference>
<evidence type="ECO:0000256" key="3">
    <source>
        <dbReference type="ARBA" id="ARBA00022801"/>
    </source>
</evidence>
<keyword evidence="3 5" id="KW-0378">Hydrolase</keyword>
<evidence type="ECO:0000313" key="8">
    <source>
        <dbReference type="Proteomes" id="UP000198243"/>
    </source>
</evidence>
<dbReference type="AlphaFoldDB" id="A0A1C4Y4N0"/>
<name>A0A1C4Y4N0_9ACTN</name>
<dbReference type="PANTHER" id="PTHR43046:SF12">
    <property type="entry name" value="GDP-MANNOSE MANNOSYL HYDROLASE"/>
    <property type="match status" value="1"/>
</dbReference>
<dbReference type="EMBL" id="LT607412">
    <property type="protein sequence ID" value="SCF15576.1"/>
    <property type="molecule type" value="Genomic_DNA"/>
</dbReference>
<dbReference type="GO" id="GO:0016787">
    <property type="term" value="F:hydrolase activity"/>
    <property type="evidence" value="ECO:0007669"/>
    <property type="project" value="UniProtKB-KW"/>
</dbReference>
<dbReference type="Proteomes" id="UP000198243">
    <property type="component" value="Chromosome I"/>
</dbReference>
<evidence type="ECO:0000313" key="7">
    <source>
        <dbReference type="EMBL" id="SCF15576.1"/>
    </source>
</evidence>
<evidence type="ECO:0000256" key="1">
    <source>
        <dbReference type="ARBA" id="ARBA00001946"/>
    </source>
</evidence>
<accession>A0A1C4Y4N0</accession>